<keyword evidence="1" id="KW-1133">Transmembrane helix</keyword>
<protein>
    <submittedName>
        <fullName evidence="2">Uncharacterized protein</fullName>
    </submittedName>
</protein>
<evidence type="ECO:0000313" key="3">
    <source>
        <dbReference type="Proteomes" id="UP000326565"/>
    </source>
</evidence>
<proteinExistence type="predicted"/>
<sequence>MDISLSITDSFGIPILDCSFAWRCIGAIKDRNWWFFNEELISFCPSIYLAIPLFQRNFTHGSTFLFFLFPFTFFFSCFTKRGPFIMHL</sequence>
<keyword evidence="1" id="KW-0472">Membrane</keyword>
<evidence type="ECO:0000313" key="2">
    <source>
        <dbReference type="EMBL" id="KAB8072517.1"/>
    </source>
</evidence>
<dbReference type="Proteomes" id="UP000326565">
    <property type="component" value="Unassembled WGS sequence"/>
</dbReference>
<dbReference type="AlphaFoldDB" id="A0A5N5WXN7"/>
<organism evidence="2 3">
    <name type="scientific">Aspergillus leporis</name>
    <dbReference type="NCBI Taxonomy" id="41062"/>
    <lineage>
        <taxon>Eukaryota</taxon>
        <taxon>Fungi</taxon>
        <taxon>Dikarya</taxon>
        <taxon>Ascomycota</taxon>
        <taxon>Pezizomycotina</taxon>
        <taxon>Eurotiomycetes</taxon>
        <taxon>Eurotiomycetidae</taxon>
        <taxon>Eurotiales</taxon>
        <taxon>Aspergillaceae</taxon>
        <taxon>Aspergillus</taxon>
        <taxon>Aspergillus subgen. Circumdati</taxon>
    </lineage>
</organism>
<feature type="transmembrane region" description="Helical" evidence="1">
    <location>
        <begin position="58"/>
        <end position="78"/>
    </location>
</feature>
<keyword evidence="1" id="KW-0812">Transmembrane</keyword>
<gene>
    <name evidence="2" type="ORF">BDV29DRAFT_150065</name>
</gene>
<accession>A0A5N5WXN7</accession>
<keyword evidence="3" id="KW-1185">Reference proteome</keyword>
<evidence type="ECO:0000256" key="1">
    <source>
        <dbReference type="SAM" id="Phobius"/>
    </source>
</evidence>
<name>A0A5N5WXN7_9EURO</name>
<dbReference type="EMBL" id="ML732245">
    <property type="protein sequence ID" value="KAB8072517.1"/>
    <property type="molecule type" value="Genomic_DNA"/>
</dbReference>
<reference evidence="2 3" key="1">
    <citation type="submission" date="2019-04" db="EMBL/GenBank/DDBJ databases">
        <title>Friends and foes A comparative genomics study of 23 Aspergillus species from section Flavi.</title>
        <authorList>
            <consortium name="DOE Joint Genome Institute"/>
            <person name="Kjaerbolling I."/>
            <person name="Vesth T."/>
            <person name="Frisvad J.C."/>
            <person name="Nybo J.L."/>
            <person name="Theobald S."/>
            <person name="Kildgaard S."/>
            <person name="Isbrandt T."/>
            <person name="Kuo A."/>
            <person name="Sato A."/>
            <person name="Lyhne E.K."/>
            <person name="Kogle M.E."/>
            <person name="Wiebenga A."/>
            <person name="Kun R.S."/>
            <person name="Lubbers R.J."/>
            <person name="Makela M.R."/>
            <person name="Barry K."/>
            <person name="Chovatia M."/>
            <person name="Clum A."/>
            <person name="Daum C."/>
            <person name="Haridas S."/>
            <person name="He G."/>
            <person name="LaButti K."/>
            <person name="Lipzen A."/>
            <person name="Mondo S."/>
            <person name="Riley R."/>
            <person name="Salamov A."/>
            <person name="Simmons B.A."/>
            <person name="Magnuson J.K."/>
            <person name="Henrissat B."/>
            <person name="Mortensen U.H."/>
            <person name="Larsen T.O."/>
            <person name="Devries R.P."/>
            <person name="Grigoriev I.V."/>
            <person name="Machida M."/>
            <person name="Baker S.E."/>
            <person name="Andersen M.R."/>
        </authorList>
    </citation>
    <scope>NUCLEOTIDE SEQUENCE [LARGE SCALE GENOMIC DNA]</scope>
    <source>
        <strain evidence="2 3">CBS 151.66</strain>
    </source>
</reference>